<comment type="caution">
    <text evidence="3">The sequence shown here is derived from an EMBL/GenBank/DDBJ whole genome shotgun (WGS) entry which is preliminary data.</text>
</comment>
<feature type="region of interest" description="Disordered" evidence="1">
    <location>
        <begin position="251"/>
        <end position="337"/>
    </location>
</feature>
<feature type="region of interest" description="Disordered" evidence="1">
    <location>
        <begin position="862"/>
        <end position="883"/>
    </location>
</feature>
<organism evidence="3 4">
    <name type="scientific">Ditylenchus destructor</name>
    <dbReference type="NCBI Taxonomy" id="166010"/>
    <lineage>
        <taxon>Eukaryota</taxon>
        <taxon>Metazoa</taxon>
        <taxon>Ecdysozoa</taxon>
        <taxon>Nematoda</taxon>
        <taxon>Chromadorea</taxon>
        <taxon>Rhabditida</taxon>
        <taxon>Tylenchina</taxon>
        <taxon>Tylenchomorpha</taxon>
        <taxon>Sphaerularioidea</taxon>
        <taxon>Anguinidae</taxon>
        <taxon>Anguininae</taxon>
        <taxon>Ditylenchus</taxon>
    </lineage>
</organism>
<evidence type="ECO:0000313" key="4">
    <source>
        <dbReference type="Proteomes" id="UP001201812"/>
    </source>
</evidence>
<feature type="region of interest" description="Disordered" evidence="1">
    <location>
        <begin position="195"/>
        <end position="223"/>
    </location>
</feature>
<feature type="compositionally biased region" description="Basic residues" evidence="1">
    <location>
        <begin position="682"/>
        <end position="692"/>
    </location>
</feature>
<dbReference type="Proteomes" id="UP001201812">
    <property type="component" value="Unassembled WGS sequence"/>
</dbReference>
<feature type="compositionally biased region" description="Polar residues" evidence="1">
    <location>
        <begin position="198"/>
        <end position="222"/>
    </location>
</feature>
<gene>
    <name evidence="3" type="ORF">DdX_02210</name>
</gene>
<feature type="compositionally biased region" description="Low complexity" evidence="1">
    <location>
        <begin position="256"/>
        <end position="289"/>
    </location>
</feature>
<dbReference type="AlphaFoldDB" id="A0AAD4NDR8"/>
<feature type="compositionally biased region" description="Basic and acidic residues" evidence="1">
    <location>
        <begin position="866"/>
        <end position="883"/>
    </location>
</feature>
<feature type="signal peptide" evidence="2">
    <location>
        <begin position="1"/>
        <end position="22"/>
    </location>
</feature>
<feature type="compositionally biased region" description="Basic and acidic residues" evidence="1">
    <location>
        <begin position="805"/>
        <end position="838"/>
    </location>
</feature>
<accession>A0AAD4NDR8</accession>
<feature type="compositionally biased region" description="Pro residues" evidence="1">
    <location>
        <begin position="657"/>
        <end position="671"/>
    </location>
</feature>
<proteinExistence type="predicted"/>
<feature type="region of interest" description="Disordered" evidence="1">
    <location>
        <begin position="495"/>
        <end position="522"/>
    </location>
</feature>
<feature type="compositionally biased region" description="Polar residues" evidence="1">
    <location>
        <begin position="751"/>
        <end position="760"/>
    </location>
</feature>
<protein>
    <recommendedName>
        <fullName evidence="5">WxxW domain-containing protein</fullName>
    </recommendedName>
</protein>
<name>A0AAD4NDR8_9BILA</name>
<keyword evidence="2" id="KW-0732">Signal</keyword>
<feature type="compositionally biased region" description="Polar residues" evidence="1">
    <location>
        <begin position="781"/>
        <end position="792"/>
    </location>
</feature>
<evidence type="ECO:0008006" key="5">
    <source>
        <dbReference type="Google" id="ProtNLM"/>
    </source>
</evidence>
<feature type="compositionally biased region" description="Polar residues" evidence="1">
    <location>
        <begin position="290"/>
        <end position="301"/>
    </location>
</feature>
<sequence>MWRKSILWPISIAIFLLDIVNSTPSVLLSSPFDNFRIECPHYSGAQRLSIRMIESQGMVRQDTVFALSCNHISELYPWWGMPREVQDAEREDCRYSGLFDPILETKLNATCRPREYLAGIARLSDTRIQMECCRMRSRDETGCVEQRFVKPKGTDGRLEIEYNAKLINAFAIEGDVFRVRFCDLAQRTISSIREDTTTVRPRTTANSQISPSTPNPNESTLLPQEDTQDLQSFSGPKRVIKIQRISSLSRNGNWETTSSTSTTTDAPTTQEITTTEVTTTTTEMTSESTQIQHENSDINPNPISPITAPELNEGDNKTSLPSVNESVTQEKPNDLIESPKVDPIKEAAIKQKSQLREIEGNVNESNVNSQTIRDSEQRAAPQQMDPNSVEVAASERTKETSFPTAKDYENVEEATADLMKSLAGMMEARQEAKNIISRVKAAGLAQTAQHESEEFAERMLKEIEGNGDPAKADDLLKHSMEVLAELDNMNQGVDAAGDDSKEGNSQINAEHKGGEATAWPNNVPTNHEIKAEDVETKHNSTEVKAIQAVPSSPPEQETSTAEFTPTILSVAITDAPFRNQEHSVRINPVGTTILQKKDDEVEDISIEKPASEVRFEQSPNPVTTTTEVEQIKFERSRADKNIADLSPITLPPIEQFPTPPPNSQARPPPQPRLLAELPIRPIPRRRLLKAKIHTTTPPSTSVSPKQSPKKDAGEEYDDEAESSMSTTTEPPTTRFPTTTRIPLYRRKLLERTSTIASPPTSYEWHPPRRTKKLRVSAALDHSNQPRSKSSGLTIDEETDESPFDSTRREAHEEVQKVEEHADSRRKSASEEELNTRKQLNEFVSDTSIDVFGGGVRTAAIGTGSSRFDKSPEIPRFDKQSPFDFPTEIRRAPRPHISEVLPQSVGKIARSRARTPTEQAIMDLVFFSPEDEHIAANREHFGKDIVKSISRDGTRNYIPADNMPVKMPDIIVYDTLDQKNLPPLVKKGGTPTKSRTGITNNLVEMQETTVSTTQTTTTTVPSTTATLTMSSSLKPVKMQPFTSIPQIAELDPKVAVETETEQPYEDEMWTRRTTMQPSPTAAPYDLAKFYYLPRPKRPAKEKVLTFCNKENAVRDQNNLIIACGGDNDIWTPSRCPPGTDCFVSADSTFRICCAVASG</sequence>
<reference evidence="3" key="1">
    <citation type="submission" date="2022-01" db="EMBL/GenBank/DDBJ databases">
        <title>Genome Sequence Resource for Two Populations of Ditylenchus destructor, the Migratory Endoparasitic Phytonematode.</title>
        <authorList>
            <person name="Zhang H."/>
            <person name="Lin R."/>
            <person name="Xie B."/>
        </authorList>
    </citation>
    <scope>NUCLEOTIDE SEQUENCE</scope>
    <source>
        <strain evidence="3">BazhouSP</strain>
    </source>
</reference>
<keyword evidence="4" id="KW-1185">Reference proteome</keyword>
<feature type="region of interest" description="Disordered" evidence="1">
    <location>
        <begin position="355"/>
        <end position="406"/>
    </location>
</feature>
<feature type="compositionally biased region" description="Low complexity" evidence="1">
    <location>
        <begin position="726"/>
        <end position="742"/>
    </location>
</feature>
<feature type="region of interest" description="Disordered" evidence="1">
    <location>
        <begin position="649"/>
        <end position="838"/>
    </location>
</feature>
<feature type="compositionally biased region" description="Low complexity" evidence="1">
    <location>
        <begin position="694"/>
        <end position="706"/>
    </location>
</feature>
<dbReference type="EMBL" id="JAKKPZ010000002">
    <property type="protein sequence ID" value="KAI1725549.1"/>
    <property type="molecule type" value="Genomic_DNA"/>
</dbReference>
<evidence type="ECO:0000313" key="3">
    <source>
        <dbReference type="EMBL" id="KAI1725549.1"/>
    </source>
</evidence>
<evidence type="ECO:0000256" key="2">
    <source>
        <dbReference type="SAM" id="SignalP"/>
    </source>
</evidence>
<feature type="compositionally biased region" description="Polar residues" evidence="1">
    <location>
        <begin position="362"/>
        <end position="372"/>
    </location>
</feature>
<evidence type="ECO:0000256" key="1">
    <source>
        <dbReference type="SAM" id="MobiDB-lite"/>
    </source>
</evidence>
<feature type="chain" id="PRO_5042150078" description="WxxW domain-containing protein" evidence="2">
    <location>
        <begin position="23"/>
        <end position="1157"/>
    </location>
</feature>
<feature type="compositionally biased region" description="Polar residues" evidence="1">
    <location>
        <begin position="317"/>
        <end position="330"/>
    </location>
</feature>